<dbReference type="EMBL" id="JXLU01000105">
    <property type="protein sequence ID" value="KIO71907.1"/>
    <property type="molecule type" value="Genomic_DNA"/>
</dbReference>
<sequence length="226" mass="26798">MSLRYGLLGLLSEWDASGYDIKKEFDDLMSIFWHSHLSQIYPELNRLEKEQLIISKHIPQEGKPDKKVYSIAEKGKKELIKWLLTPPEAPKQKDPFLMKTFFMDNIPVDEVLLQLKIYVKNRKQRLNKMKKIIQERLDSIRERNVMKARILISSAVLKRGLEQEIQYIQWCEDTIKLVESCKFLWNKKENVLDKDTILEEYPGKTEFTFKEVEDVLIGYFDGILDN</sequence>
<dbReference type="Pfam" id="PF10400">
    <property type="entry name" value="Vir_act_alpha_C"/>
    <property type="match status" value="1"/>
</dbReference>
<evidence type="ECO:0000313" key="3">
    <source>
        <dbReference type="EMBL" id="KIO71907.1"/>
    </source>
</evidence>
<dbReference type="InterPro" id="IPR036390">
    <property type="entry name" value="WH_DNA-bd_sf"/>
</dbReference>
<dbReference type="RefSeq" id="WP_041903117.1">
    <property type="nucleotide sequence ID" value="NZ_JXLT01000023.1"/>
</dbReference>
<dbReference type="Gene3D" id="6.10.140.190">
    <property type="match status" value="1"/>
</dbReference>
<dbReference type="InterPro" id="IPR018309">
    <property type="entry name" value="Tscrpt_reg_PadR_C"/>
</dbReference>
<dbReference type="Pfam" id="PF03551">
    <property type="entry name" value="PadR"/>
    <property type="match status" value="1"/>
</dbReference>
<dbReference type="PANTHER" id="PTHR43252:SF6">
    <property type="entry name" value="NEGATIVE TRANSCRIPTION REGULATOR PADR"/>
    <property type="match status" value="1"/>
</dbReference>
<name>A0ABD4A4Z7_9BACI</name>
<accession>A0ABD4A4Z7</accession>
<dbReference type="SUPFAM" id="SSF46785">
    <property type="entry name" value="Winged helix' DNA-binding domain"/>
    <property type="match status" value="1"/>
</dbReference>
<reference evidence="3 4" key="1">
    <citation type="submission" date="2015-01" db="EMBL/GenBank/DDBJ databases">
        <title>Draft Genome Sequences of Four Bacillus thermoamylovorans Strains, Isolated From Food Products.</title>
        <authorList>
            <person name="Krawcyk A.O."/>
            <person name="Berendsen E.M."/>
            <person name="Eijlander R.T."/>
            <person name="de Jong A."/>
            <person name="Wells-Bennik M."/>
            <person name="Kuipers O.P."/>
        </authorList>
    </citation>
    <scope>NUCLEOTIDE SEQUENCE [LARGE SCALE GENOMIC DNA]</scope>
    <source>
        <strain evidence="3 4">B4167</strain>
    </source>
</reference>
<evidence type="ECO:0000259" key="2">
    <source>
        <dbReference type="Pfam" id="PF10400"/>
    </source>
</evidence>
<dbReference type="Proteomes" id="UP000032076">
    <property type="component" value="Unassembled WGS sequence"/>
</dbReference>
<proteinExistence type="predicted"/>
<organism evidence="3 4">
    <name type="scientific">Caldibacillus thermoamylovorans</name>
    <dbReference type="NCBI Taxonomy" id="35841"/>
    <lineage>
        <taxon>Bacteria</taxon>
        <taxon>Bacillati</taxon>
        <taxon>Bacillota</taxon>
        <taxon>Bacilli</taxon>
        <taxon>Bacillales</taxon>
        <taxon>Bacillaceae</taxon>
        <taxon>Caldibacillus</taxon>
    </lineage>
</organism>
<dbReference type="Gene3D" id="1.10.10.10">
    <property type="entry name" value="Winged helix-like DNA-binding domain superfamily/Winged helix DNA-binding domain"/>
    <property type="match status" value="1"/>
</dbReference>
<evidence type="ECO:0000259" key="1">
    <source>
        <dbReference type="Pfam" id="PF03551"/>
    </source>
</evidence>
<protein>
    <recommendedName>
        <fullName evidence="5">PadR family transcriptional regulator</fullName>
    </recommendedName>
</protein>
<gene>
    <name evidence="3" type="ORF">B4167_0322</name>
</gene>
<dbReference type="InterPro" id="IPR005149">
    <property type="entry name" value="Tscrpt_reg_PadR_N"/>
</dbReference>
<dbReference type="PANTHER" id="PTHR43252">
    <property type="entry name" value="TRANSCRIPTIONAL REGULATOR YQJI"/>
    <property type="match status" value="1"/>
</dbReference>
<evidence type="ECO:0008006" key="5">
    <source>
        <dbReference type="Google" id="ProtNLM"/>
    </source>
</evidence>
<dbReference type="InterPro" id="IPR036388">
    <property type="entry name" value="WH-like_DNA-bd_sf"/>
</dbReference>
<dbReference type="AlphaFoldDB" id="A0ABD4A4Z7"/>
<feature type="domain" description="Transcription regulator PadR N-terminal" evidence="1">
    <location>
        <begin position="7"/>
        <end position="79"/>
    </location>
</feature>
<evidence type="ECO:0000313" key="4">
    <source>
        <dbReference type="Proteomes" id="UP000032076"/>
    </source>
</evidence>
<feature type="domain" description="Transcription regulator PadR C-terminal" evidence="2">
    <location>
        <begin position="93"/>
        <end position="178"/>
    </location>
</feature>
<comment type="caution">
    <text evidence="3">The sequence shown here is derived from an EMBL/GenBank/DDBJ whole genome shotgun (WGS) entry which is preliminary data.</text>
</comment>